<organism evidence="1 2">
    <name type="scientific">Agrocybe pediades</name>
    <dbReference type="NCBI Taxonomy" id="84607"/>
    <lineage>
        <taxon>Eukaryota</taxon>
        <taxon>Fungi</taxon>
        <taxon>Dikarya</taxon>
        <taxon>Basidiomycota</taxon>
        <taxon>Agaricomycotina</taxon>
        <taxon>Agaricomycetes</taxon>
        <taxon>Agaricomycetidae</taxon>
        <taxon>Agaricales</taxon>
        <taxon>Agaricineae</taxon>
        <taxon>Strophariaceae</taxon>
        <taxon>Agrocybe</taxon>
    </lineage>
</organism>
<proteinExistence type="predicted"/>
<evidence type="ECO:0000313" key="2">
    <source>
        <dbReference type="Proteomes" id="UP000521872"/>
    </source>
</evidence>
<dbReference type="EMBL" id="JAACJL010000001">
    <property type="protein sequence ID" value="KAF4623115.1"/>
    <property type="molecule type" value="Genomic_DNA"/>
</dbReference>
<gene>
    <name evidence="1" type="ORF">D9613_001357</name>
</gene>
<comment type="caution">
    <text evidence="1">The sequence shown here is derived from an EMBL/GenBank/DDBJ whole genome shotgun (WGS) entry which is preliminary data.</text>
</comment>
<protein>
    <submittedName>
        <fullName evidence="1">Uncharacterized protein</fullName>
    </submittedName>
</protein>
<dbReference type="InterPro" id="IPR032675">
    <property type="entry name" value="LRR_dom_sf"/>
</dbReference>
<reference evidence="1 2" key="1">
    <citation type="submission" date="2019-12" db="EMBL/GenBank/DDBJ databases">
        <authorList>
            <person name="Floudas D."/>
            <person name="Bentzer J."/>
            <person name="Ahren D."/>
            <person name="Johansson T."/>
            <person name="Persson P."/>
            <person name="Tunlid A."/>
        </authorList>
    </citation>
    <scope>NUCLEOTIDE SEQUENCE [LARGE SCALE GENOMIC DNA]</scope>
    <source>
        <strain evidence="1 2">CBS 102.39</strain>
    </source>
</reference>
<name>A0A8H4VWP6_9AGAR</name>
<dbReference type="Proteomes" id="UP000521872">
    <property type="component" value="Unassembled WGS sequence"/>
</dbReference>
<dbReference type="SUPFAM" id="SSF52047">
    <property type="entry name" value="RNI-like"/>
    <property type="match status" value="1"/>
</dbReference>
<accession>A0A8H4VWP6</accession>
<sequence>MLEFSTSENPASMRSEWQGHIERGARRIEGLSHHPVHRYSVKTVWFDGMENLDMSARSFPQEQAFEIQQTLMSSYLLALKSFTNLRHVGLGSSVIVNDELAHALSNLPNMDELLMHGPCSTSIASPMIAVKALTLSDVPSRSQDGVSGLELCSSQRMTSLTLHGIRHPEILLCHELAQREVNFLTHIVLHVRTTQLTAVFYFLPSCRNLESIGLYPSSDNGHIPLKLPSLPADAMPRLSSFSGPVNLAHSIIPGRPVIDIEIVGLHQRDPSDFPYDWDVETLDNAILRPLVKSLVPIRRFHMALMPLSGTMLEVICQYFPQLHSLELGFDYRATNKIVMTDEDRQLMTFFGTNGCDPTHPISYLDENDTRDPDPLKASPIKLACVFNGHHLNVPCLPLYGYHTSAKLDIRSGPSQKKARWF</sequence>
<dbReference type="Gene3D" id="3.80.10.10">
    <property type="entry name" value="Ribonuclease Inhibitor"/>
    <property type="match status" value="1"/>
</dbReference>
<evidence type="ECO:0000313" key="1">
    <source>
        <dbReference type="EMBL" id="KAF4623115.1"/>
    </source>
</evidence>
<keyword evidence="2" id="KW-1185">Reference proteome</keyword>
<dbReference type="AlphaFoldDB" id="A0A8H4VWP6"/>